<protein>
    <submittedName>
        <fullName evidence="1">Uncharacterized protein</fullName>
    </submittedName>
</protein>
<accession>A0A1Q2CL64</accession>
<reference evidence="2" key="1">
    <citation type="submission" date="2017-02" db="EMBL/GenBank/DDBJ databases">
        <title>Tessaracoccus aquaemaris sp. nov., isolated from the intestine of a Korean rockfish, Sebastes schlegelii, in a marine aquaculture pond.</title>
        <authorList>
            <person name="Tak E.J."/>
            <person name="Bae J.-W."/>
        </authorList>
    </citation>
    <scope>NUCLEOTIDE SEQUENCE [LARGE SCALE GENOMIC DNA]</scope>
    <source>
        <strain evidence="2">NSG39</strain>
    </source>
</reference>
<evidence type="ECO:0000313" key="2">
    <source>
        <dbReference type="Proteomes" id="UP000188145"/>
    </source>
</evidence>
<dbReference type="EMBL" id="CP019606">
    <property type="protein sequence ID" value="AQP46815.1"/>
    <property type="molecule type" value="Genomic_DNA"/>
</dbReference>
<sequence>MAIGEGAIFSLPFPTTNPSLSRSRLAFCDWNSSFRRPVASDMTCLTGQRSLSTSTQYWLMSSGRALARLVSTSWCDSSNRRPANVNEIVVIVALPCASA</sequence>
<dbReference type="AlphaFoldDB" id="A0A1Q2CL64"/>
<evidence type="ECO:0000313" key="1">
    <source>
        <dbReference type="EMBL" id="AQP46815.1"/>
    </source>
</evidence>
<dbReference type="KEGG" id="tes:BW730_04000"/>
<proteinExistence type="predicted"/>
<keyword evidence="2" id="KW-1185">Reference proteome</keyword>
<gene>
    <name evidence="1" type="ORF">BW730_04000</name>
</gene>
<organism evidence="1 2">
    <name type="scientific">Tessaracoccus aquimaris</name>
    <dbReference type="NCBI Taxonomy" id="1332264"/>
    <lineage>
        <taxon>Bacteria</taxon>
        <taxon>Bacillati</taxon>
        <taxon>Actinomycetota</taxon>
        <taxon>Actinomycetes</taxon>
        <taxon>Propionibacteriales</taxon>
        <taxon>Propionibacteriaceae</taxon>
        <taxon>Tessaracoccus</taxon>
    </lineage>
</organism>
<name>A0A1Q2CL64_9ACTN</name>
<dbReference type="Proteomes" id="UP000188145">
    <property type="component" value="Chromosome"/>
</dbReference>